<dbReference type="EMBL" id="GFAX01120010">
    <property type="protein sequence ID" value="NHI24438.1"/>
    <property type="molecule type" value="Transcribed_RNA"/>
</dbReference>
<feature type="signal peptide" evidence="1">
    <location>
        <begin position="1"/>
        <end position="26"/>
    </location>
</feature>
<organism evidence="2">
    <name type="scientific">Carausius morosus</name>
    <name type="common">Indian stick insect</name>
    <name type="synonym">Dixippus morosus</name>
    <dbReference type="NCBI Taxonomy" id="7022"/>
    <lineage>
        <taxon>Eukaryota</taxon>
        <taxon>Metazoa</taxon>
        <taxon>Ecdysozoa</taxon>
        <taxon>Arthropoda</taxon>
        <taxon>Hexapoda</taxon>
        <taxon>Insecta</taxon>
        <taxon>Pterygota</taxon>
        <taxon>Neoptera</taxon>
        <taxon>Polyneoptera</taxon>
        <taxon>Phasmatodea</taxon>
        <taxon>Verophasmatodea</taxon>
        <taxon>Anareolatae</taxon>
        <taxon>Lonchodidae</taxon>
        <taxon>Lonchodinae</taxon>
        <taxon>Carausius</taxon>
    </lineage>
</organism>
<accession>A0A6G4ZWW4</accession>
<dbReference type="Pfam" id="PF11105">
    <property type="entry name" value="CCAP"/>
    <property type="match status" value="1"/>
</dbReference>
<reference evidence="2" key="1">
    <citation type="journal article" date="2018" name="J. Proteome Res.">
        <title>Transcriptomic and Neuropeptidomic Analysis of the Stick Insect, Carausius morosus.</title>
        <authorList>
            <person name="Liessem S"/>
            <person name="Ragionieri L"/>
            <person name="Neupert S"/>
            <person name="Buschges A"/>
            <person name="Predel R."/>
        </authorList>
    </citation>
    <scope>NUCLEOTIDE SEQUENCE</scope>
    <source>
        <strain evidence="2">Adult female</strain>
        <tissue evidence="2">Central nervous system</tissue>
    </source>
</reference>
<protein>
    <submittedName>
        <fullName evidence="2">Crustacean cardioactive peptide</fullName>
    </submittedName>
</protein>
<evidence type="ECO:0000256" key="1">
    <source>
        <dbReference type="SAM" id="SignalP"/>
    </source>
</evidence>
<dbReference type="AlphaFoldDB" id="A0A6G4ZWW4"/>
<name>A0A6G4ZWW4_CARMO</name>
<proteinExistence type="predicted"/>
<feature type="chain" id="PRO_5026147989" evidence="1">
    <location>
        <begin position="27"/>
        <end position="153"/>
    </location>
</feature>
<evidence type="ECO:0000313" key="2">
    <source>
        <dbReference type="EMBL" id="NHI24438.1"/>
    </source>
</evidence>
<dbReference type="InterPro" id="IPR024276">
    <property type="entry name" value="CCAP"/>
</dbReference>
<keyword evidence="1" id="KW-0732">Signal</keyword>
<sequence>MQMLHVVLTSSLVVLLVALGLPAATADEIIVQKREVDPAQLERLMDPKRKRPFCNAFTGCGKKRSDESMATLVEMNSEPAVEELTRQILSEAKLWEAIQEARVELLRRKHHQQQEMVGNQMSEAAGLPLPLRLASYRRKRSAEPQQDVKDWSR</sequence>